<name>A0AAQ1MEI6_9FIRM</name>
<proteinExistence type="predicted"/>
<evidence type="ECO:0000313" key="2">
    <source>
        <dbReference type="EMBL" id="MZL70512.1"/>
    </source>
</evidence>
<dbReference type="EMBL" id="WWVX01000008">
    <property type="protein sequence ID" value="MZL70512.1"/>
    <property type="molecule type" value="Genomic_DNA"/>
</dbReference>
<feature type="signal peptide" evidence="1">
    <location>
        <begin position="1"/>
        <end position="20"/>
    </location>
</feature>
<evidence type="ECO:0000313" key="3">
    <source>
        <dbReference type="EMBL" id="SHG35328.1"/>
    </source>
</evidence>
<feature type="chain" id="PRO_5042922417" description="Lipoprotein" evidence="1">
    <location>
        <begin position="21"/>
        <end position="215"/>
    </location>
</feature>
<evidence type="ECO:0000313" key="4">
    <source>
        <dbReference type="Proteomes" id="UP000184089"/>
    </source>
</evidence>
<dbReference type="Proteomes" id="UP000474718">
    <property type="component" value="Unassembled WGS sequence"/>
</dbReference>
<evidence type="ECO:0000313" key="5">
    <source>
        <dbReference type="Proteomes" id="UP000474718"/>
    </source>
</evidence>
<reference evidence="2 5" key="3">
    <citation type="journal article" date="2019" name="Nat. Med.">
        <title>A library of human gut bacterial isolates paired with longitudinal multiomics data enables mechanistic microbiome research.</title>
        <authorList>
            <person name="Poyet M."/>
            <person name="Groussin M."/>
            <person name="Gibbons S.M."/>
            <person name="Avila-Pacheco J."/>
            <person name="Jiang X."/>
            <person name="Kearney S.M."/>
            <person name="Perrotta A.R."/>
            <person name="Berdy B."/>
            <person name="Zhao S."/>
            <person name="Lieberman T.D."/>
            <person name="Swanson P.K."/>
            <person name="Smith M."/>
            <person name="Roesemann S."/>
            <person name="Alexander J.E."/>
            <person name="Rich S.A."/>
            <person name="Livny J."/>
            <person name="Vlamakis H."/>
            <person name="Clish C."/>
            <person name="Bullock K."/>
            <person name="Deik A."/>
            <person name="Scott J."/>
            <person name="Pierce K.A."/>
            <person name="Xavier R.J."/>
            <person name="Alm E.J."/>
        </authorList>
    </citation>
    <scope>NUCLEOTIDE SEQUENCE [LARGE SCALE GENOMIC DNA]</scope>
    <source>
        <strain evidence="2 5">BIOML-A2</strain>
    </source>
</reference>
<evidence type="ECO:0008006" key="6">
    <source>
        <dbReference type="Google" id="ProtNLM"/>
    </source>
</evidence>
<dbReference type="RefSeq" id="WP_044991742.1">
    <property type="nucleotide sequence ID" value="NZ_FQVY01000003.1"/>
</dbReference>
<dbReference type="PROSITE" id="PS51257">
    <property type="entry name" value="PROKAR_LIPOPROTEIN"/>
    <property type="match status" value="1"/>
</dbReference>
<gene>
    <name evidence="2" type="ORF">GT747_12215</name>
    <name evidence="3" type="ORF">SAMN05444424_2217</name>
</gene>
<sequence length="215" mass="23979">MKRMRWPIFLLAVGMTAALTGCSGGTGGEEGVTPVSSAPPYLRVEEAGQELALPPEAIFRHQSTCKEEGVFLWKVIAARDVADPTYLAVEMEIPVLVHSCRSGEHFVVTDEKPSYRLSGQLRFEQAGELTVDFWNRDGRLQLFYELQAEVDYGYLSKRSSTRAQRDARDAAAERLGLGRNAHAFRRQLPLELEGLHYYDSSPDIYPRTLSGALEG</sequence>
<evidence type="ECO:0000256" key="1">
    <source>
        <dbReference type="SAM" id="SignalP"/>
    </source>
</evidence>
<reference evidence="4" key="1">
    <citation type="submission" date="2016-11" db="EMBL/GenBank/DDBJ databases">
        <authorList>
            <person name="Jaros S."/>
            <person name="Januszkiewicz K."/>
            <person name="Wedrychowicz H."/>
        </authorList>
    </citation>
    <scope>NUCLEOTIDE SEQUENCE [LARGE SCALE GENOMIC DNA]</scope>
    <source>
        <strain evidence="4">DSM 4029</strain>
    </source>
</reference>
<dbReference type="EMBL" id="FQVY01000003">
    <property type="protein sequence ID" value="SHG35328.1"/>
    <property type="molecule type" value="Genomic_DNA"/>
</dbReference>
<organism evidence="3 4">
    <name type="scientific">Bittarella massiliensis</name>
    <name type="common">ex Durand et al. 2017</name>
    <dbReference type="NCBI Taxonomy" id="1720313"/>
    <lineage>
        <taxon>Bacteria</taxon>
        <taxon>Bacillati</taxon>
        <taxon>Bacillota</taxon>
        <taxon>Clostridia</taxon>
        <taxon>Eubacteriales</taxon>
        <taxon>Oscillospiraceae</taxon>
        <taxon>Bittarella (ex Durand et al. 2017)</taxon>
    </lineage>
</organism>
<protein>
    <recommendedName>
        <fullName evidence="6">Lipoprotein</fullName>
    </recommendedName>
</protein>
<reference evidence="3" key="2">
    <citation type="submission" date="2016-11" db="EMBL/GenBank/DDBJ databases">
        <authorList>
            <person name="Varghese N."/>
            <person name="Submissions S."/>
        </authorList>
    </citation>
    <scope>NUCLEOTIDE SEQUENCE</scope>
    <source>
        <strain evidence="3">DSM 4029</strain>
    </source>
</reference>
<keyword evidence="1" id="KW-0732">Signal</keyword>
<comment type="caution">
    <text evidence="3">The sequence shown here is derived from an EMBL/GenBank/DDBJ whole genome shotgun (WGS) entry which is preliminary data.</text>
</comment>
<dbReference type="AlphaFoldDB" id="A0AAQ1MEI6"/>
<dbReference type="Proteomes" id="UP000184089">
    <property type="component" value="Unassembled WGS sequence"/>
</dbReference>
<keyword evidence="5" id="KW-1185">Reference proteome</keyword>
<accession>A0AAQ1MEI6</accession>